<dbReference type="Proteomes" id="UP001430953">
    <property type="component" value="Unassembled WGS sequence"/>
</dbReference>
<accession>A0AAW2FTJ1</accession>
<feature type="region of interest" description="Disordered" evidence="1">
    <location>
        <begin position="34"/>
        <end position="121"/>
    </location>
</feature>
<evidence type="ECO:0000256" key="1">
    <source>
        <dbReference type="SAM" id="MobiDB-lite"/>
    </source>
</evidence>
<dbReference type="EMBL" id="JADYXP020000008">
    <property type="protein sequence ID" value="KAL0118459.1"/>
    <property type="molecule type" value="Genomic_DNA"/>
</dbReference>
<proteinExistence type="predicted"/>
<gene>
    <name evidence="2" type="ORF">PUN28_009251</name>
</gene>
<dbReference type="AlphaFoldDB" id="A0AAW2FTJ1"/>
<organism evidence="2 3">
    <name type="scientific">Cardiocondyla obscurior</name>
    <dbReference type="NCBI Taxonomy" id="286306"/>
    <lineage>
        <taxon>Eukaryota</taxon>
        <taxon>Metazoa</taxon>
        <taxon>Ecdysozoa</taxon>
        <taxon>Arthropoda</taxon>
        <taxon>Hexapoda</taxon>
        <taxon>Insecta</taxon>
        <taxon>Pterygota</taxon>
        <taxon>Neoptera</taxon>
        <taxon>Endopterygota</taxon>
        <taxon>Hymenoptera</taxon>
        <taxon>Apocrita</taxon>
        <taxon>Aculeata</taxon>
        <taxon>Formicoidea</taxon>
        <taxon>Formicidae</taxon>
        <taxon>Myrmicinae</taxon>
        <taxon>Cardiocondyla</taxon>
    </lineage>
</organism>
<keyword evidence="3" id="KW-1185">Reference proteome</keyword>
<feature type="compositionally biased region" description="Basic and acidic residues" evidence="1">
    <location>
        <begin position="34"/>
        <end position="43"/>
    </location>
</feature>
<name>A0AAW2FTJ1_9HYME</name>
<reference evidence="2 3" key="1">
    <citation type="submission" date="2023-03" db="EMBL/GenBank/DDBJ databases">
        <title>High recombination rates correlate with genetic variation in Cardiocondyla obscurior ants.</title>
        <authorList>
            <person name="Errbii M."/>
        </authorList>
    </citation>
    <scope>NUCLEOTIDE SEQUENCE [LARGE SCALE GENOMIC DNA]</scope>
    <source>
        <strain evidence="2">Alpha-2009</strain>
        <tissue evidence="2">Whole body</tissue>
    </source>
</reference>
<comment type="caution">
    <text evidence="2">The sequence shown here is derived from an EMBL/GenBank/DDBJ whole genome shotgun (WGS) entry which is preliminary data.</text>
</comment>
<feature type="compositionally biased region" description="Basic and acidic residues" evidence="1">
    <location>
        <begin position="77"/>
        <end position="92"/>
    </location>
</feature>
<protein>
    <submittedName>
        <fullName evidence="2">Uncharacterized protein</fullName>
    </submittedName>
</protein>
<evidence type="ECO:0000313" key="2">
    <source>
        <dbReference type="EMBL" id="KAL0118459.1"/>
    </source>
</evidence>
<sequence>MACLREPSRPIAEHRGSSTIINVRVMIVDEVGERSGARPDTRPRPRGRRRLTDRRWSRGERARLRGIPGRARAVPPEARRFQSFARDDEPRTSRPASVRYVAKSHASHGRTSPRDQTRHSAPSALSGAFLRRFHIPQDQEDRLREFSFRSTRDIRYLLIILHVSYCYSLSSLT</sequence>
<feature type="compositionally biased region" description="Basic and acidic residues" evidence="1">
    <location>
        <begin position="53"/>
        <end position="63"/>
    </location>
</feature>
<evidence type="ECO:0000313" key="3">
    <source>
        <dbReference type="Proteomes" id="UP001430953"/>
    </source>
</evidence>